<dbReference type="Gene3D" id="3.40.30.10">
    <property type="entry name" value="Glutaredoxin"/>
    <property type="match status" value="1"/>
</dbReference>
<keyword evidence="4" id="KW-1185">Reference proteome</keyword>
<evidence type="ECO:0000256" key="1">
    <source>
        <dbReference type="SAM" id="SignalP"/>
    </source>
</evidence>
<reference evidence="3" key="1">
    <citation type="submission" date="2023-03" db="EMBL/GenBank/DDBJ databases">
        <title>Massive genome expansion in bonnet fungi (Mycena s.s.) driven by repeated elements and novel gene families across ecological guilds.</title>
        <authorList>
            <consortium name="Lawrence Berkeley National Laboratory"/>
            <person name="Harder C.B."/>
            <person name="Miyauchi S."/>
            <person name="Viragh M."/>
            <person name="Kuo A."/>
            <person name="Thoen E."/>
            <person name="Andreopoulos B."/>
            <person name="Lu D."/>
            <person name="Skrede I."/>
            <person name="Drula E."/>
            <person name="Henrissat B."/>
            <person name="Morin E."/>
            <person name="Kohler A."/>
            <person name="Barry K."/>
            <person name="LaButti K."/>
            <person name="Morin E."/>
            <person name="Salamov A."/>
            <person name="Lipzen A."/>
            <person name="Mereny Z."/>
            <person name="Hegedus B."/>
            <person name="Baldrian P."/>
            <person name="Stursova M."/>
            <person name="Weitz H."/>
            <person name="Taylor A."/>
            <person name="Grigoriev I.V."/>
            <person name="Nagy L.G."/>
            <person name="Martin F."/>
            <person name="Kauserud H."/>
        </authorList>
    </citation>
    <scope>NUCLEOTIDE SEQUENCE</scope>
    <source>
        <strain evidence="3">CBHHK067</strain>
    </source>
</reference>
<feature type="signal peptide" evidence="1">
    <location>
        <begin position="1"/>
        <end position="22"/>
    </location>
</feature>
<name>A0AAD7CVR7_MYCRO</name>
<dbReference type="EMBL" id="JARKIE010000209">
    <property type="protein sequence ID" value="KAJ7666404.1"/>
    <property type="molecule type" value="Genomic_DNA"/>
</dbReference>
<dbReference type="Proteomes" id="UP001221757">
    <property type="component" value="Unassembled WGS sequence"/>
</dbReference>
<gene>
    <name evidence="3" type="ORF">B0H17DRAFT_950902</name>
</gene>
<protein>
    <recommendedName>
        <fullName evidence="2">GST N-terminal domain-containing protein</fullName>
    </recommendedName>
</protein>
<sequence length="274" mass="28096">MAKTLYIFAGSVWAAAAELAVAELGYTDADIETKSVNLVQGENFAPAFLKLNPLGTLPTLEADGKVYTSTTAVVGALVKDAPTKVAAATAITETIHEDKYDPNFAMFAARNEAERAAKGNGIAGAFLAGRQGALEKYAADPEGAPFKAFYEAKLAQNGGGLAISNGTAPEEAKAGFFAMSTAHFAAIKAALYEILPGVLPASGFIGGATPGEDDFHVGAWLTRILLTCGAKSADDALAALAAAHGAPAPASVAAYWGAWTARPSWTKVYGSGLH</sequence>
<dbReference type="SUPFAM" id="SSF52833">
    <property type="entry name" value="Thioredoxin-like"/>
    <property type="match status" value="1"/>
</dbReference>
<accession>A0AAD7CVR7</accession>
<evidence type="ECO:0000259" key="2">
    <source>
        <dbReference type="PROSITE" id="PS50404"/>
    </source>
</evidence>
<dbReference type="AlphaFoldDB" id="A0AAD7CVR7"/>
<dbReference type="Pfam" id="PF02798">
    <property type="entry name" value="GST_N"/>
    <property type="match status" value="1"/>
</dbReference>
<feature type="domain" description="GST N-terminal" evidence="2">
    <location>
        <begin position="1"/>
        <end position="103"/>
    </location>
</feature>
<evidence type="ECO:0000313" key="4">
    <source>
        <dbReference type="Proteomes" id="UP001221757"/>
    </source>
</evidence>
<dbReference type="PROSITE" id="PS50404">
    <property type="entry name" value="GST_NTER"/>
    <property type="match status" value="1"/>
</dbReference>
<proteinExistence type="predicted"/>
<comment type="caution">
    <text evidence="3">The sequence shown here is derived from an EMBL/GenBank/DDBJ whole genome shotgun (WGS) entry which is preliminary data.</text>
</comment>
<evidence type="ECO:0000313" key="3">
    <source>
        <dbReference type="EMBL" id="KAJ7666404.1"/>
    </source>
</evidence>
<feature type="chain" id="PRO_5042117939" description="GST N-terminal domain-containing protein" evidence="1">
    <location>
        <begin position="23"/>
        <end position="274"/>
    </location>
</feature>
<organism evidence="3 4">
    <name type="scientific">Mycena rosella</name>
    <name type="common">Pink bonnet</name>
    <name type="synonym">Agaricus rosellus</name>
    <dbReference type="NCBI Taxonomy" id="1033263"/>
    <lineage>
        <taxon>Eukaryota</taxon>
        <taxon>Fungi</taxon>
        <taxon>Dikarya</taxon>
        <taxon>Basidiomycota</taxon>
        <taxon>Agaricomycotina</taxon>
        <taxon>Agaricomycetes</taxon>
        <taxon>Agaricomycetidae</taxon>
        <taxon>Agaricales</taxon>
        <taxon>Marasmiineae</taxon>
        <taxon>Mycenaceae</taxon>
        <taxon>Mycena</taxon>
    </lineage>
</organism>
<dbReference type="InterPro" id="IPR004045">
    <property type="entry name" value="Glutathione_S-Trfase_N"/>
</dbReference>
<dbReference type="InterPro" id="IPR036249">
    <property type="entry name" value="Thioredoxin-like_sf"/>
</dbReference>
<keyword evidence="1" id="KW-0732">Signal</keyword>